<accession>A0AAD1VT36</accession>
<keyword evidence="3" id="KW-1185">Reference proteome</keyword>
<sequence>MSPKPVKQSTTGGRRGRSSKAIISVQARGRSSTTCRICTDKHPQKSPSHATLHLTVPDSTEDWYLSQISRRVKGDTMPSHRMDYLLKHISGIG</sequence>
<evidence type="ECO:0000256" key="1">
    <source>
        <dbReference type="SAM" id="MobiDB-lite"/>
    </source>
</evidence>
<name>A0AAD1VT36_PELCU</name>
<proteinExistence type="predicted"/>
<dbReference type="AlphaFoldDB" id="A0AAD1VT36"/>
<reference evidence="2" key="1">
    <citation type="submission" date="2022-03" db="EMBL/GenBank/DDBJ databases">
        <authorList>
            <person name="Alioto T."/>
            <person name="Alioto T."/>
            <person name="Gomez Garrido J."/>
        </authorList>
    </citation>
    <scope>NUCLEOTIDE SEQUENCE</scope>
</reference>
<gene>
    <name evidence="2" type="ORF">PECUL_23A043775</name>
</gene>
<dbReference type="EMBL" id="OW240913">
    <property type="protein sequence ID" value="CAH2248748.1"/>
    <property type="molecule type" value="Genomic_DNA"/>
</dbReference>
<evidence type="ECO:0000313" key="2">
    <source>
        <dbReference type="EMBL" id="CAH2248748.1"/>
    </source>
</evidence>
<organism evidence="2 3">
    <name type="scientific">Pelobates cultripes</name>
    <name type="common">Western spadefoot toad</name>
    <dbReference type="NCBI Taxonomy" id="61616"/>
    <lineage>
        <taxon>Eukaryota</taxon>
        <taxon>Metazoa</taxon>
        <taxon>Chordata</taxon>
        <taxon>Craniata</taxon>
        <taxon>Vertebrata</taxon>
        <taxon>Euteleostomi</taxon>
        <taxon>Amphibia</taxon>
        <taxon>Batrachia</taxon>
        <taxon>Anura</taxon>
        <taxon>Pelobatoidea</taxon>
        <taxon>Pelobatidae</taxon>
        <taxon>Pelobates</taxon>
    </lineage>
</organism>
<evidence type="ECO:0000313" key="3">
    <source>
        <dbReference type="Proteomes" id="UP001295444"/>
    </source>
</evidence>
<protein>
    <submittedName>
        <fullName evidence="2">Uncharacterized protein</fullName>
    </submittedName>
</protein>
<feature type="region of interest" description="Disordered" evidence="1">
    <location>
        <begin position="1"/>
        <end position="32"/>
    </location>
</feature>
<dbReference type="Proteomes" id="UP001295444">
    <property type="component" value="Chromosome 02"/>
</dbReference>